<evidence type="ECO:0000313" key="2">
    <source>
        <dbReference type="EMBL" id="OAQ78696.1"/>
    </source>
</evidence>
<evidence type="ECO:0000313" key="4">
    <source>
        <dbReference type="Proteomes" id="UP000078240"/>
    </source>
</evidence>
<evidence type="ECO:0000313" key="6">
    <source>
        <dbReference type="Proteomes" id="UP001287286"/>
    </source>
</evidence>
<dbReference type="Proteomes" id="UP001287286">
    <property type="component" value="Unassembled WGS sequence"/>
</dbReference>
<reference evidence="1" key="4">
    <citation type="submission" date="2023-11" db="EMBL/GenBank/DDBJ databases">
        <authorList>
            <person name="Beijen E."/>
            <person name="Ohm R.A."/>
        </authorList>
    </citation>
    <scope>NUCLEOTIDE SEQUENCE</scope>
    <source>
        <strain evidence="1">CBS 150709</strain>
    </source>
</reference>
<gene>
    <name evidence="3" type="ORF">PCL_03627</name>
    <name evidence="1" type="ORF">Purlil1_2392</name>
    <name evidence="2" type="ORF">VFPBJ_06817</name>
</gene>
<reference evidence="1 6" key="5">
    <citation type="journal article" date="2024" name="Microbiol. Resour. Announc.">
        <title>Genome annotations for the ascomycete fungi Trichoderma harzianum, Trichoderma aggressivum, and Purpureocillium lilacinum.</title>
        <authorList>
            <person name="Beijen E.P.W."/>
            <person name="Ohm R.A."/>
        </authorList>
    </citation>
    <scope>NUCLEOTIDE SEQUENCE [LARGE SCALE GENOMIC DNA]</scope>
    <source>
        <strain evidence="1 6">CBS 150709</strain>
    </source>
</reference>
<comment type="caution">
    <text evidence="2">The sequence shown here is derived from an EMBL/GenBank/DDBJ whole genome shotgun (WGS) entry which is preliminary data.</text>
</comment>
<dbReference type="InterPro" id="IPR036322">
    <property type="entry name" value="WD40_repeat_dom_sf"/>
</dbReference>
<reference evidence="2 4" key="3">
    <citation type="submission" date="2016-01" db="EMBL/GenBank/DDBJ databases">
        <title>Biosynthesis of antibiotic leucinostatins and their inhibition on Phytophthora in bio-control Purpureocillium lilacinum.</title>
        <authorList>
            <person name="Wang G."/>
            <person name="Liu Z."/>
            <person name="Lin R."/>
            <person name="Li E."/>
            <person name="Mao Z."/>
            <person name="Ling J."/>
            <person name="Yin W."/>
            <person name="Xie B."/>
        </authorList>
    </citation>
    <scope>NUCLEOTIDE SEQUENCE [LARGE SCALE GENOMIC DNA]</scope>
    <source>
        <strain evidence="2">PLBJ-1</strain>
    </source>
</reference>
<evidence type="ECO:0000313" key="3">
    <source>
        <dbReference type="EMBL" id="PWI76433.1"/>
    </source>
</evidence>
<dbReference type="SUPFAM" id="SSF50978">
    <property type="entry name" value="WD40 repeat-like"/>
    <property type="match status" value="1"/>
</dbReference>
<reference evidence="3" key="1">
    <citation type="submission" date="2015-05" db="EMBL/GenBank/DDBJ databases">
        <authorList>
            <person name="Wang D.B."/>
            <person name="Wang M."/>
        </authorList>
    </citation>
    <scope>NUCLEOTIDE SEQUENCE</scope>
    <source>
        <strain evidence="3">36-1</strain>
    </source>
</reference>
<dbReference type="OrthoDB" id="1259151at2759"/>
<dbReference type="EMBL" id="LCWV01000001">
    <property type="protein sequence ID" value="PWI76433.1"/>
    <property type="molecule type" value="Genomic_DNA"/>
</dbReference>
<protein>
    <submittedName>
        <fullName evidence="2">F-box domain-containing protein</fullName>
    </submittedName>
</protein>
<dbReference type="EMBL" id="LSBH01000005">
    <property type="protein sequence ID" value="OAQ78696.1"/>
    <property type="molecule type" value="Genomic_DNA"/>
</dbReference>
<dbReference type="EMBL" id="JAWRVI010000006">
    <property type="protein sequence ID" value="KAK4093235.1"/>
    <property type="molecule type" value="Genomic_DNA"/>
</dbReference>
<dbReference type="Proteomes" id="UP000078240">
    <property type="component" value="Unassembled WGS sequence"/>
</dbReference>
<evidence type="ECO:0000313" key="1">
    <source>
        <dbReference type="EMBL" id="KAK4093235.1"/>
    </source>
</evidence>
<evidence type="ECO:0000313" key="5">
    <source>
        <dbReference type="Proteomes" id="UP000245956"/>
    </source>
</evidence>
<name>A0A179GLD5_PURLI</name>
<reference evidence="3 5" key="2">
    <citation type="journal article" date="2016" name="Front. Microbiol.">
        <title>Genome and transcriptome sequences reveal the specific parasitism of the nematophagous Purpureocillium lilacinum 36-1.</title>
        <authorList>
            <person name="Xie J."/>
            <person name="Li S."/>
            <person name="Mo C."/>
            <person name="Xiao X."/>
            <person name="Peng D."/>
            <person name="Wang G."/>
            <person name="Xiao Y."/>
        </authorList>
    </citation>
    <scope>NUCLEOTIDE SEQUENCE [LARGE SCALE GENOMIC DNA]</scope>
    <source>
        <strain evidence="3 5">36-1</strain>
    </source>
</reference>
<accession>A0A179GLD5</accession>
<dbReference type="Gene3D" id="2.130.10.10">
    <property type="entry name" value="YVTN repeat-like/Quinoprotein amine dehydrogenase"/>
    <property type="match status" value="1"/>
</dbReference>
<dbReference type="Proteomes" id="UP000245956">
    <property type="component" value="Unassembled WGS sequence"/>
</dbReference>
<dbReference type="InterPro" id="IPR015943">
    <property type="entry name" value="WD40/YVTN_repeat-like_dom_sf"/>
</dbReference>
<keyword evidence="6" id="KW-1185">Reference proteome</keyword>
<sequence length="630" mass="70470">MNTPPTNLGSLPDHVFIDIVEHIDTARDVSHLSASCRDTQAAMHREGWRAWARTRFPSHRMPMGGTAVDWRAAADRLTYLDRCWERRGLRFCYFREDRRQRDAGQNRARWHRGEQSVAFKSVLDVCLTSSGSQQDELLACGTGEDIRVRWRTGGDKSQDTWRTLAGKEAGYSAGKGDVTAVSTIERGDKPELVVGRANGDIQLLSAAFDDSFGQPARTLLHVDETNQKLGRSLGQRAVTWTEWQPESRIMATCRSTLLTLYDLSSADDSEKELKPMMYYDVSQDAADSGGYVPMMHCVKFMSGDTIACGMSWSNEPLRWGKIRPTGIELSPPPKHRHIKGGVPRLPSSTTKHTVWAIEPVGAQGNLLLSAWRDGSYRLLDMRTPSDHDATYRDPFQPYNPSNALLVYGTQRFVAAGATEPAVRIFDLRYPKPYYHSDALPCSGYQPTPRPWRAGRGFKEPVVDGAGPKPSRHCDASRGMRCTWHETSRNSLWRPDATLYYSKDRGEEACSLAKSSDIADNFYIGVRGAFIEAELTLAEDAFAQGEGAKARMAPDGWRADEDTSARESLAIAETSVSLCGSESWQCDRPMPTVRLNRHLDTPVGPQAAGSRLDGRWQLNTAAERYQFEDYW</sequence>
<dbReference type="AlphaFoldDB" id="A0A179GLD5"/>
<proteinExistence type="predicted"/>
<organism evidence="2 4">
    <name type="scientific">Purpureocillium lilacinum</name>
    <name type="common">Paecilomyces lilacinus</name>
    <dbReference type="NCBI Taxonomy" id="33203"/>
    <lineage>
        <taxon>Eukaryota</taxon>
        <taxon>Fungi</taxon>
        <taxon>Dikarya</taxon>
        <taxon>Ascomycota</taxon>
        <taxon>Pezizomycotina</taxon>
        <taxon>Sordariomycetes</taxon>
        <taxon>Hypocreomycetidae</taxon>
        <taxon>Hypocreales</taxon>
        <taxon>Ophiocordycipitaceae</taxon>
        <taxon>Purpureocillium</taxon>
    </lineage>
</organism>